<dbReference type="PANTHER" id="PTHR46797:SF1">
    <property type="entry name" value="METHYLPHOSPHONATE SYNTHASE"/>
    <property type="match status" value="1"/>
</dbReference>
<evidence type="ECO:0000256" key="1">
    <source>
        <dbReference type="ARBA" id="ARBA00023125"/>
    </source>
</evidence>
<dbReference type="GO" id="GO:0005829">
    <property type="term" value="C:cytosol"/>
    <property type="evidence" value="ECO:0007669"/>
    <property type="project" value="TreeGrafter"/>
</dbReference>
<dbReference type="InterPro" id="IPR001387">
    <property type="entry name" value="Cro/C1-type_HTH"/>
</dbReference>
<dbReference type="InterPro" id="IPR050807">
    <property type="entry name" value="TransReg_Diox_bact_type"/>
</dbReference>
<comment type="caution">
    <text evidence="3">The sequence shown here is derived from an EMBL/GenBank/DDBJ whole genome shotgun (WGS) entry which is preliminary data.</text>
</comment>
<dbReference type="PANTHER" id="PTHR46797">
    <property type="entry name" value="HTH-TYPE TRANSCRIPTIONAL REGULATOR"/>
    <property type="match status" value="1"/>
</dbReference>
<protein>
    <submittedName>
        <fullName evidence="3">DNA-binding XRE family transcriptional regulator</fullName>
    </submittedName>
</protein>
<dbReference type="AlphaFoldDB" id="A0A4R3Q445"/>
<dbReference type="SMART" id="SM00530">
    <property type="entry name" value="HTH_XRE"/>
    <property type="match status" value="1"/>
</dbReference>
<dbReference type="CDD" id="cd00093">
    <property type="entry name" value="HTH_XRE"/>
    <property type="match status" value="1"/>
</dbReference>
<evidence type="ECO:0000313" key="4">
    <source>
        <dbReference type="Proteomes" id="UP000294576"/>
    </source>
</evidence>
<sequence>MVWGLDLGMFRVFREAVNMSQEKLADLAGISQGKVSKIENGKANPEVATLRALCAALDLEIVLVPRRISGDVQRMVDRHMNRNSITPGPVMSVRDELFIPDDVD</sequence>
<dbReference type="Proteomes" id="UP000294576">
    <property type="component" value="Unassembled WGS sequence"/>
</dbReference>
<dbReference type="InterPro" id="IPR010982">
    <property type="entry name" value="Lambda_DNA-bd_dom_sf"/>
</dbReference>
<dbReference type="PROSITE" id="PS50943">
    <property type="entry name" value="HTH_CROC1"/>
    <property type="match status" value="1"/>
</dbReference>
<organism evidence="3 4">
    <name type="scientific">Rhizobium sullae</name>
    <name type="common">Rhizobium hedysari</name>
    <dbReference type="NCBI Taxonomy" id="50338"/>
    <lineage>
        <taxon>Bacteria</taxon>
        <taxon>Pseudomonadati</taxon>
        <taxon>Pseudomonadota</taxon>
        <taxon>Alphaproteobacteria</taxon>
        <taxon>Hyphomicrobiales</taxon>
        <taxon>Rhizobiaceae</taxon>
        <taxon>Rhizobium/Agrobacterium group</taxon>
        <taxon>Rhizobium</taxon>
    </lineage>
</organism>
<feature type="domain" description="HTH cro/C1-type" evidence="2">
    <location>
        <begin position="10"/>
        <end position="64"/>
    </location>
</feature>
<dbReference type="Pfam" id="PF01381">
    <property type="entry name" value="HTH_3"/>
    <property type="match status" value="1"/>
</dbReference>
<dbReference type="Gene3D" id="1.10.260.40">
    <property type="entry name" value="lambda repressor-like DNA-binding domains"/>
    <property type="match status" value="1"/>
</dbReference>
<accession>A0A4R3Q445</accession>
<gene>
    <name evidence="3" type="ORF">EV132_10716</name>
</gene>
<dbReference type="GO" id="GO:0003700">
    <property type="term" value="F:DNA-binding transcription factor activity"/>
    <property type="evidence" value="ECO:0007669"/>
    <property type="project" value="TreeGrafter"/>
</dbReference>
<proteinExistence type="predicted"/>
<dbReference type="SUPFAM" id="SSF47413">
    <property type="entry name" value="lambda repressor-like DNA-binding domains"/>
    <property type="match status" value="1"/>
</dbReference>
<dbReference type="GO" id="GO:0003677">
    <property type="term" value="F:DNA binding"/>
    <property type="evidence" value="ECO:0007669"/>
    <property type="project" value="UniProtKB-KW"/>
</dbReference>
<evidence type="ECO:0000313" key="3">
    <source>
        <dbReference type="EMBL" id="TCU15117.1"/>
    </source>
</evidence>
<keyword evidence="1 3" id="KW-0238">DNA-binding</keyword>
<reference evidence="3 4" key="1">
    <citation type="submission" date="2019-03" db="EMBL/GenBank/DDBJ databases">
        <title>Genomic Encyclopedia of Type Strains, Phase IV (KMG-V): Genome sequencing to study the core and pangenomes of soil and plant-associated prokaryotes.</title>
        <authorList>
            <person name="Whitman W."/>
        </authorList>
    </citation>
    <scope>NUCLEOTIDE SEQUENCE [LARGE SCALE GENOMIC DNA]</scope>
    <source>
        <strain evidence="3 4">Hc14</strain>
    </source>
</reference>
<evidence type="ECO:0000259" key="2">
    <source>
        <dbReference type="PROSITE" id="PS50943"/>
    </source>
</evidence>
<dbReference type="EMBL" id="SMBH01000007">
    <property type="protein sequence ID" value="TCU15117.1"/>
    <property type="molecule type" value="Genomic_DNA"/>
</dbReference>
<name>A0A4R3Q445_RHISU</name>